<proteinExistence type="inferred from homology"/>
<comment type="subcellular location">
    <subcellularLocation>
        <location evidence="1">Cell junction</location>
        <location evidence="1">Gap junction</location>
    </subcellularLocation>
    <subcellularLocation>
        <location evidence="2 12">Cell membrane</location>
        <topology evidence="2 12">Multi-pass membrane protein</topology>
    </subcellularLocation>
</comment>
<evidence type="ECO:0000256" key="12">
    <source>
        <dbReference type="RuleBase" id="RU010713"/>
    </source>
</evidence>
<dbReference type="PANTHER" id="PTHR11893">
    <property type="entry name" value="INNEXIN"/>
    <property type="match status" value="1"/>
</dbReference>
<dbReference type="GO" id="GO:0005921">
    <property type="term" value="C:gap junction"/>
    <property type="evidence" value="ECO:0007669"/>
    <property type="project" value="UniProtKB-SubCell"/>
</dbReference>
<evidence type="ECO:0000256" key="6">
    <source>
        <dbReference type="ARBA" id="ARBA00022868"/>
    </source>
</evidence>
<dbReference type="GO" id="GO:0007602">
    <property type="term" value="P:phototransduction"/>
    <property type="evidence" value="ECO:0007669"/>
    <property type="project" value="TreeGrafter"/>
</dbReference>
<sequence length="510" mass="58105">MSARLPIKATEFIFTVTAGDKMSLFSLLSGTGRFVKVRFLADKEIIDNVIFRLHYRVTSAVLFVCCILCTAHSLIGKPIECLNDDLQDKIHVINTYCWITSTYTLPHQYGEKVGTHVAAPGVGSYVPGLHEVKHHNYYQWVPFVLFLQGALFHVPHWLWKNWEGGKIKMISKGLRGFRTDSKEERENSYDRLLQYIWSALHTHGCYAIGYFFCEILNFVNVVGNIFFLDKFLGHSFLNYGTKVLQFSSTDQENRTDPMIAVFPTLTKCLFYTYGPSGSIRKYDALCVLPLNILNEKIFIFLWFWFIILSVLSGLALIYSSAIVLYPSIRETVLKRLFKFRAPGGVATIVAKTQVGDFLLLHLLGQNLCSSVFQKLVKELSDTLNGSNVHPTVPNTLEMTTLSPQQEECMRDTTALSPQQEECMINTTALSPWQEEYTINTTALSPQQEEYMINTTALSPRQEKYTINTTAVSPRQEEYMINTTALSPRQEKYTINTTAVSPRQEEYTINL</sequence>
<dbReference type="GO" id="GO:0034220">
    <property type="term" value="P:monoatomic ion transmembrane transport"/>
    <property type="evidence" value="ECO:0007669"/>
    <property type="project" value="UniProtKB-KW"/>
</dbReference>
<dbReference type="AlphaFoldDB" id="A0A2J7PSD6"/>
<name>A0A2J7PSD6_9NEOP</name>
<dbReference type="PROSITE" id="PS51013">
    <property type="entry name" value="PANNEXIN"/>
    <property type="match status" value="1"/>
</dbReference>
<evidence type="ECO:0000256" key="10">
    <source>
        <dbReference type="ARBA" id="ARBA00023136"/>
    </source>
</evidence>
<evidence type="ECO:0000256" key="9">
    <source>
        <dbReference type="ARBA" id="ARBA00023065"/>
    </source>
</evidence>
<evidence type="ECO:0000256" key="5">
    <source>
        <dbReference type="ARBA" id="ARBA00022692"/>
    </source>
</evidence>
<comment type="caution">
    <text evidence="13">The sequence shown here is derived from an EMBL/GenBank/DDBJ whole genome shotgun (WGS) entry which is preliminary data.</text>
</comment>
<keyword evidence="3 12" id="KW-0813">Transport</keyword>
<keyword evidence="4" id="KW-1003">Cell membrane</keyword>
<keyword evidence="5 12" id="KW-0812">Transmembrane</keyword>
<feature type="transmembrane region" description="Helical" evidence="12">
    <location>
        <begin position="297"/>
        <end position="325"/>
    </location>
</feature>
<dbReference type="PRINTS" id="PR01262">
    <property type="entry name" value="INNEXIN"/>
</dbReference>
<reference evidence="13 14" key="1">
    <citation type="submission" date="2017-12" db="EMBL/GenBank/DDBJ databases">
        <title>Hemimetabolous genomes reveal molecular basis of termite eusociality.</title>
        <authorList>
            <person name="Harrison M.C."/>
            <person name="Jongepier E."/>
            <person name="Robertson H.M."/>
            <person name="Arning N."/>
            <person name="Bitard-Feildel T."/>
            <person name="Chao H."/>
            <person name="Childers C.P."/>
            <person name="Dinh H."/>
            <person name="Doddapaneni H."/>
            <person name="Dugan S."/>
            <person name="Gowin J."/>
            <person name="Greiner C."/>
            <person name="Han Y."/>
            <person name="Hu H."/>
            <person name="Hughes D.S.T."/>
            <person name="Huylmans A.-K."/>
            <person name="Kemena C."/>
            <person name="Kremer L.P.M."/>
            <person name="Lee S.L."/>
            <person name="Lopez-Ezquerra A."/>
            <person name="Mallet L."/>
            <person name="Monroy-Kuhn J.M."/>
            <person name="Moser A."/>
            <person name="Murali S.C."/>
            <person name="Muzny D.M."/>
            <person name="Otani S."/>
            <person name="Piulachs M.-D."/>
            <person name="Poelchau M."/>
            <person name="Qu J."/>
            <person name="Schaub F."/>
            <person name="Wada-Katsumata A."/>
            <person name="Worley K.C."/>
            <person name="Xie Q."/>
            <person name="Ylla G."/>
            <person name="Poulsen M."/>
            <person name="Gibbs R.A."/>
            <person name="Schal C."/>
            <person name="Richards S."/>
            <person name="Belles X."/>
            <person name="Korb J."/>
            <person name="Bornberg-Bauer E."/>
        </authorList>
    </citation>
    <scope>NUCLEOTIDE SEQUENCE [LARGE SCALE GENOMIC DNA]</scope>
    <source>
        <tissue evidence="13">Whole body</tissue>
    </source>
</reference>
<keyword evidence="7" id="KW-0965">Cell junction</keyword>
<keyword evidence="11 12" id="KW-0407">Ion channel</keyword>
<keyword evidence="14" id="KW-1185">Reference proteome</keyword>
<evidence type="ECO:0000313" key="14">
    <source>
        <dbReference type="Proteomes" id="UP000235965"/>
    </source>
</evidence>
<evidence type="ECO:0000256" key="2">
    <source>
        <dbReference type="ARBA" id="ARBA00004651"/>
    </source>
</evidence>
<dbReference type="Pfam" id="PF00876">
    <property type="entry name" value="Innexin"/>
    <property type="match status" value="1"/>
</dbReference>
<accession>A0A2J7PSD6</accession>
<dbReference type="STRING" id="105785.A0A2J7PSD6"/>
<feature type="transmembrane region" description="Helical" evidence="12">
    <location>
        <begin position="137"/>
        <end position="159"/>
    </location>
</feature>
<keyword evidence="6" id="KW-0303">Gap junction</keyword>
<dbReference type="OrthoDB" id="5867527at2759"/>
<evidence type="ECO:0000256" key="7">
    <source>
        <dbReference type="ARBA" id="ARBA00022949"/>
    </source>
</evidence>
<keyword evidence="8 12" id="KW-1133">Transmembrane helix</keyword>
<gene>
    <name evidence="13" type="primary">Inx3_2</name>
    <name evidence="12" type="synonym">inx</name>
    <name evidence="13" type="ORF">B7P43_G08014</name>
</gene>
<dbReference type="GO" id="GO:0005886">
    <property type="term" value="C:plasma membrane"/>
    <property type="evidence" value="ECO:0007669"/>
    <property type="project" value="UniProtKB-SubCell"/>
</dbReference>
<dbReference type="GO" id="GO:0005243">
    <property type="term" value="F:gap junction channel activity"/>
    <property type="evidence" value="ECO:0007669"/>
    <property type="project" value="TreeGrafter"/>
</dbReference>
<dbReference type="PANTHER" id="PTHR11893:SF37">
    <property type="entry name" value="INNEXIN INX3"/>
    <property type="match status" value="1"/>
</dbReference>
<evidence type="ECO:0000256" key="4">
    <source>
        <dbReference type="ARBA" id="ARBA00022475"/>
    </source>
</evidence>
<comment type="similarity">
    <text evidence="12">Belongs to the pannexin family.</text>
</comment>
<dbReference type="Proteomes" id="UP000235965">
    <property type="component" value="Unassembled WGS sequence"/>
</dbReference>
<dbReference type="InterPro" id="IPR000990">
    <property type="entry name" value="Innexin"/>
</dbReference>
<evidence type="ECO:0000313" key="13">
    <source>
        <dbReference type="EMBL" id="PNF19252.1"/>
    </source>
</evidence>
<evidence type="ECO:0000256" key="8">
    <source>
        <dbReference type="ARBA" id="ARBA00022989"/>
    </source>
</evidence>
<dbReference type="EMBL" id="NEVH01021931">
    <property type="protein sequence ID" value="PNF19252.1"/>
    <property type="molecule type" value="Genomic_DNA"/>
</dbReference>
<organism evidence="13 14">
    <name type="scientific">Cryptotermes secundus</name>
    <dbReference type="NCBI Taxonomy" id="105785"/>
    <lineage>
        <taxon>Eukaryota</taxon>
        <taxon>Metazoa</taxon>
        <taxon>Ecdysozoa</taxon>
        <taxon>Arthropoda</taxon>
        <taxon>Hexapoda</taxon>
        <taxon>Insecta</taxon>
        <taxon>Pterygota</taxon>
        <taxon>Neoptera</taxon>
        <taxon>Polyneoptera</taxon>
        <taxon>Dictyoptera</taxon>
        <taxon>Blattodea</taxon>
        <taxon>Blattoidea</taxon>
        <taxon>Termitoidae</taxon>
        <taxon>Kalotermitidae</taxon>
        <taxon>Cryptotermitinae</taxon>
        <taxon>Cryptotermes</taxon>
    </lineage>
</organism>
<feature type="transmembrane region" description="Helical" evidence="12">
    <location>
        <begin position="207"/>
        <end position="228"/>
    </location>
</feature>
<evidence type="ECO:0000256" key="3">
    <source>
        <dbReference type="ARBA" id="ARBA00022448"/>
    </source>
</evidence>
<evidence type="ECO:0000256" key="11">
    <source>
        <dbReference type="ARBA" id="ARBA00023303"/>
    </source>
</evidence>
<feature type="transmembrane region" description="Helical" evidence="12">
    <location>
        <begin position="53"/>
        <end position="75"/>
    </location>
</feature>
<keyword evidence="10 12" id="KW-0472">Membrane</keyword>
<protein>
    <recommendedName>
        <fullName evidence="12">Innexin</fullName>
    </recommendedName>
</protein>
<keyword evidence="9 12" id="KW-0406">Ion transport</keyword>
<evidence type="ECO:0000256" key="1">
    <source>
        <dbReference type="ARBA" id="ARBA00004610"/>
    </source>
</evidence>
<dbReference type="InParanoid" id="A0A2J7PSD6"/>
<comment type="function">
    <text evidence="12">Structural component of the gap junctions.</text>
</comment>